<name>A0A8H5X7W1_9HYPO</name>
<dbReference type="AlphaFoldDB" id="A0A8H5X7W1"/>
<reference evidence="1 2" key="1">
    <citation type="submission" date="2020-05" db="EMBL/GenBank/DDBJ databases">
        <title>Identification and distribution of gene clusters putatively required for synthesis of sphingolipid metabolism inhibitors in phylogenetically diverse species of the filamentous fungus Fusarium.</title>
        <authorList>
            <person name="Kim H.-S."/>
            <person name="Busman M."/>
            <person name="Brown D.W."/>
            <person name="Divon H."/>
            <person name="Uhlig S."/>
            <person name="Proctor R.H."/>
        </authorList>
    </citation>
    <scope>NUCLEOTIDE SEQUENCE [LARGE SCALE GENOMIC DNA]</scope>
    <source>
        <strain evidence="1 2">NRRL 25311</strain>
    </source>
</reference>
<evidence type="ECO:0000313" key="1">
    <source>
        <dbReference type="EMBL" id="KAF5686581.1"/>
    </source>
</evidence>
<accession>A0A8H5X7W1</accession>
<dbReference type="Proteomes" id="UP000562682">
    <property type="component" value="Unassembled WGS sequence"/>
</dbReference>
<keyword evidence="2" id="KW-1185">Reference proteome</keyword>
<protein>
    <submittedName>
        <fullName evidence="1">Uncharacterized protein</fullName>
    </submittedName>
</protein>
<dbReference type="EMBL" id="JAAOAK010000143">
    <property type="protein sequence ID" value="KAF5686581.1"/>
    <property type="molecule type" value="Genomic_DNA"/>
</dbReference>
<gene>
    <name evidence="1" type="ORF">FDENT_5746</name>
</gene>
<sequence length="388" mass="44896">MGYRYSTQFNSRWHKDESNEQDSNHVRFDWGRDFFDIESDDKIEWCDLESLKSGYDLVAKRPSDQLLENPLAVSVDGHCEFIARAALRLDRRVSQSIPPWHPENREVDVLSQASNDNIPWTIKTVERDTIPELRKVPDSCIKWVEPEHLEAAKQEYNKQEYNKQENHEQDHLAPIDQWPGDPMQSIIHAHMHGYHIVCERRWLPDDDFFHPGLYSSLTTTIDETAFGAFSKMDLRKHGPETDDPATDRLWRSRKNGKRVIKGTQEVMDDVLSDVARFMQLRVTTLSLPSTPIVPKFNAVLMLLNDRSPSIVQRTSPEDLLGAMERAQIERLDPAKLGLDRSKFKSDQSVIEMADDTELQFIIQQHIDSDTIFKLITYESKPGPATKKD</sequence>
<organism evidence="1 2">
    <name type="scientific">Fusarium denticulatum</name>
    <dbReference type="NCBI Taxonomy" id="48507"/>
    <lineage>
        <taxon>Eukaryota</taxon>
        <taxon>Fungi</taxon>
        <taxon>Dikarya</taxon>
        <taxon>Ascomycota</taxon>
        <taxon>Pezizomycotina</taxon>
        <taxon>Sordariomycetes</taxon>
        <taxon>Hypocreomycetidae</taxon>
        <taxon>Hypocreales</taxon>
        <taxon>Nectriaceae</taxon>
        <taxon>Fusarium</taxon>
        <taxon>Fusarium fujikuroi species complex</taxon>
    </lineage>
</organism>
<proteinExistence type="predicted"/>
<evidence type="ECO:0000313" key="2">
    <source>
        <dbReference type="Proteomes" id="UP000562682"/>
    </source>
</evidence>
<comment type="caution">
    <text evidence="1">The sequence shown here is derived from an EMBL/GenBank/DDBJ whole genome shotgun (WGS) entry which is preliminary data.</text>
</comment>